<dbReference type="Gene3D" id="2.60.40.10">
    <property type="entry name" value="Immunoglobulins"/>
    <property type="match status" value="1"/>
</dbReference>
<dbReference type="PANTHER" id="PTHR11412:SF81">
    <property type="entry name" value="COMPLEMENT C3"/>
    <property type="match status" value="1"/>
</dbReference>
<name>A0A4Z2B0Z2_9TELE</name>
<evidence type="ECO:0000313" key="3">
    <source>
        <dbReference type="EMBL" id="TNM85459.1"/>
    </source>
</evidence>
<proteinExistence type="predicted"/>
<dbReference type="EMBL" id="SWLE01000021">
    <property type="protein sequence ID" value="TNM85459.1"/>
    <property type="molecule type" value="Genomic_DNA"/>
</dbReference>
<dbReference type="Proteomes" id="UP000516260">
    <property type="component" value="Chromosome 8"/>
</dbReference>
<reference evidence="3 4" key="1">
    <citation type="submission" date="2019-04" db="EMBL/GenBank/DDBJ databases">
        <title>The sequence and de novo assembly of Takifugu bimaculatus genome using PacBio and Hi-C technologies.</title>
        <authorList>
            <person name="Xu P."/>
            <person name="Liu B."/>
            <person name="Zhou Z."/>
        </authorList>
    </citation>
    <scope>NUCLEOTIDE SEQUENCE [LARGE SCALE GENOMIC DNA]</scope>
    <source>
        <strain evidence="3">TB-2018</strain>
        <tissue evidence="3">Muscle</tissue>
    </source>
</reference>
<evidence type="ECO:0000313" key="4">
    <source>
        <dbReference type="Proteomes" id="UP000516260"/>
    </source>
</evidence>
<dbReference type="InterPro" id="IPR008930">
    <property type="entry name" value="Terpenoid_cyclase/PrenylTrfase"/>
</dbReference>
<dbReference type="PANTHER" id="PTHR11412">
    <property type="entry name" value="MACROGLOBULIN / COMPLEMENT"/>
    <property type="match status" value="1"/>
</dbReference>
<dbReference type="InterPro" id="IPR013783">
    <property type="entry name" value="Ig-like_fold"/>
</dbReference>
<feature type="region of interest" description="Disordered" evidence="1">
    <location>
        <begin position="308"/>
        <end position="334"/>
    </location>
</feature>
<sequence length="334" mass="36731">MKVLVHLFEEEGVCSAAYGRRTYQQEVIVRAMSSRSVSFVLIFTKEGLSNINVKAAVNDSFLNDGVKKMIYVVPWGELVKHTMVVTLDPARKGVDGRQTEVLQSQIPAHTMLPSTPAATVVYITGGMASIQAENVISGDNMSYLLIQPLGNGETNIIPLTMTVIATTYLDKTNQWEKVGFEKRSEALGYINDGYSNQLVNRKSDGSFSLNQNKPSSTWLTAFVVKVFTVASSLVSVQSRIICDAVKFLILQQQPDGQFREVGRLTNREMPGDVFGADSDASMTSFCLIALQESRPLCGFSINVSSSTTLLGSPRKEASYRNSARPRSMMRASKR</sequence>
<dbReference type="SMART" id="SM01419">
    <property type="entry name" value="Thiol-ester_cl"/>
    <property type="match status" value="1"/>
</dbReference>
<organism evidence="3 4">
    <name type="scientific">Takifugu bimaculatus</name>
    <dbReference type="NCBI Taxonomy" id="433685"/>
    <lineage>
        <taxon>Eukaryota</taxon>
        <taxon>Metazoa</taxon>
        <taxon>Chordata</taxon>
        <taxon>Craniata</taxon>
        <taxon>Vertebrata</taxon>
        <taxon>Euteleostomi</taxon>
        <taxon>Actinopterygii</taxon>
        <taxon>Neopterygii</taxon>
        <taxon>Teleostei</taxon>
        <taxon>Neoteleostei</taxon>
        <taxon>Acanthomorphata</taxon>
        <taxon>Eupercaria</taxon>
        <taxon>Tetraodontiformes</taxon>
        <taxon>Tetradontoidea</taxon>
        <taxon>Tetraodontidae</taxon>
        <taxon>Takifugu</taxon>
    </lineage>
</organism>
<keyword evidence="4" id="KW-1185">Reference proteome</keyword>
<accession>A0A4Z2B0Z2</accession>
<dbReference type="AlphaFoldDB" id="A0A4Z2B0Z2"/>
<dbReference type="InterPro" id="IPR050473">
    <property type="entry name" value="A2M/Complement_sys"/>
</dbReference>
<feature type="domain" description="Alpha-macroglobulin-like TED" evidence="2">
    <location>
        <begin position="138"/>
        <end position="305"/>
    </location>
</feature>
<evidence type="ECO:0000259" key="2">
    <source>
        <dbReference type="Pfam" id="PF07678"/>
    </source>
</evidence>
<dbReference type="Gene3D" id="1.50.10.20">
    <property type="match status" value="1"/>
</dbReference>
<evidence type="ECO:0000256" key="1">
    <source>
        <dbReference type="SAM" id="MobiDB-lite"/>
    </source>
</evidence>
<protein>
    <recommendedName>
        <fullName evidence="2">Alpha-macroglobulin-like TED domain-containing protein</fullName>
    </recommendedName>
</protein>
<dbReference type="Pfam" id="PF07678">
    <property type="entry name" value="TED_complement"/>
    <property type="match status" value="1"/>
</dbReference>
<comment type="caution">
    <text evidence="3">The sequence shown here is derived from an EMBL/GenBank/DDBJ whole genome shotgun (WGS) entry which is preliminary data.</text>
</comment>
<dbReference type="GO" id="GO:0005615">
    <property type="term" value="C:extracellular space"/>
    <property type="evidence" value="ECO:0007669"/>
    <property type="project" value="InterPro"/>
</dbReference>
<dbReference type="InterPro" id="IPR047565">
    <property type="entry name" value="Alpha-macroglob_thiol-ester_cl"/>
</dbReference>
<gene>
    <name evidence="3" type="ORF">fugu_007730</name>
</gene>
<dbReference type="InterPro" id="IPR011626">
    <property type="entry name" value="Alpha-macroglobulin_TED"/>
</dbReference>
<dbReference type="SUPFAM" id="SSF48239">
    <property type="entry name" value="Terpenoid cyclases/Protein prenyltransferases"/>
    <property type="match status" value="1"/>
</dbReference>